<proteinExistence type="predicted"/>
<sequence>MERRWAVAGWAGAAAVAVAAGIGAVALAQSGSLDPPTEPMSEESVLSALAEAESSTPAPQDDAAAESTPPASPEPTGQLESAPSAGAETGEEVFGGDGGTFLASCEGSRVRIEWWAPAQGWKVSNVDTAPGEDAEIEFESESDEEEYSVMCVGGVPQLGSAGDDATDDDGDDG</sequence>
<dbReference type="Proteomes" id="UP000305792">
    <property type="component" value="Unassembled WGS sequence"/>
</dbReference>
<name>A0A4S8PK46_9ACTN</name>
<feature type="region of interest" description="Disordered" evidence="1">
    <location>
        <begin position="29"/>
        <end position="100"/>
    </location>
</feature>
<feature type="compositionally biased region" description="Low complexity" evidence="1">
    <location>
        <begin position="42"/>
        <end position="55"/>
    </location>
</feature>
<organism evidence="2 3">
    <name type="scientific">Glycomyces paridis</name>
    <dbReference type="NCBI Taxonomy" id="2126555"/>
    <lineage>
        <taxon>Bacteria</taxon>
        <taxon>Bacillati</taxon>
        <taxon>Actinomycetota</taxon>
        <taxon>Actinomycetes</taxon>
        <taxon>Glycomycetales</taxon>
        <taxon>Glycomycetaceae</taxon>
        <taxon>Glycomyces</taxon>
    </lineage>
</organism>
<evidence type="ECO:0000256" key="1">
    <source>
        <dbReference type="SAM" id="MobiDB-lite"/>
    </source>
</evidence>
<keyword evidence="3" id="KW-1185">Reference proteome</keyword>
<feature type="compositionally biased region" description="Acidic residues" evidence="1">
    <location>
        <begin position="164"/>
        <end position="173"/>
    </location>
</feature>
<dbReference type="OrthoDB" id="3782348at2"/>
<dbReference type="AlphaFoldDB" id="A0A4S8PK46"/>
<protein>
    <submittedName>
        <fullName evidence="2">Septum formation initiator</fullName>
    </submittedName>
</protein>
<gene>
    <name evidence="2" type="ORF">E9998_11025</name>
</gene>
<dbReference type="RefSeq" id="WP_136529755.1">
    <property type="nucleotide sequence ID" value="NZ_STGX01000007.1"/>
</dbReference>
<reference evidence="2 3" key="1">
    <citation type="journal article" date="2018" name="Int. J. Syst. Evol. Microbiol.">
        <title>Glycomyces paridis sp. nov., isolated from the medicinal plant Paris polyphylla.</title>
        <authorList>
            <person name="Fang X.M."/>
            <person name="Bai J.L."/>
            <person name="Su J."/>
            <person name="Zhao L.L."/>
            <person name="Liu H.Y."/>
            <person name="Ma B.P."/>
            <person name="Zhang Y.Q."/>
            <person name="Yu L.Y."/>
        </authorList>
    </citation>
    <scope>NUCLEOTIDE SEQUENCE [LARGE SCALE GENOMIC DNA]</scope>
    <source>
        <strain evidence="2 3">CPCC 204357</strain>
    </source>
</reference>
<comment type="caution">
    <text evidence="2">The sequence shown here is derived from an EMBL/GenBank/DDBJ whole genome shotgun (WGS) entry which is preliminary data.</text>
</comment>
<dbReference type="EMBL" id="STGX01000007">
    <property type="protein sequence ID" value="THV28644.1"/>
    <property type="molecule type" value="Genomic_DNA"/>
</dbReference>
<feature type="region of interest" description="Disordered" evidence="1">
    <location>
        <begin position="154"/>
        <end position="173"/>
    </location>
</feature>
<evidence type="ECO:0000313" key="3">
    <source>
        <dbReference type="Proteomes" id="UP000305792"/>
    </source>
</evidence>
<accession>A0A4S8PK46</accession>
<evidence type="ECO:0000313" key="2">
    <source>
        <dbReference type="EMBL" id="THV28644.1"/>
    </source>
</evidence>